<keyword evidence="6" id="KW-0539">Nucleus</keyword>
<protein>
    <recommendedName>
        <fullName evidence="9">C2H2-type domain-containing protein</fullName>
    </recommendedName>
</protein>
<dbReference type="InterPro" id="IPR036236">
    <property type="entry name" value="Znf_C2H2_sf"/>
</dbReference>
<name>A0AAN8WDE6_HALRR</name>
<sequence length="138" mass="14721">GGMEGGMALLTMTDGFFGGLVGSVSLEGGGSSSGGGGAGEVVSAGAIPVTLTSGNKVYQCPNCQYLSDRKHNLEEHLRIHTGEKPFACPICPYRSTKKGNLKIHVRRHTGEKPYFCPKCPYRASQKVNLMKHSCPYSE</sequence>
<dbReference type="PANTHER" id="PTHR24388">
    <property type="entry name" value="ZINC FINGER PROTEIN"/>
    <property type="match status" value="1"/>
</dbReference>
<dbReference type="InterPro" id="IPR050527">
    <property type="entry name" value="Snail/Krueppel_Znf"/>
</dbReference>
<dbReference type="Pfam" id="PF00096">
    <property type="entry name" value="zf-C2H2"/>
    <property type="match status" value="2"/>
</dbReference>
<evidence type="ECO:0000256" key="1">
    <source>
        <dbReference type="ARBA" id="ARBA00004123"/>
    </source>
</evidence>
<gene>
    <name evidence="10" type="ORF">SK128_005343</name>
</gene>
<keyword evidence="3" id="KW-0677">Repeat</keyword>
<reference evidence="10 11" key="1">
    <citation type="submission" date="2023-11" db="EMBL/GenBank/DDBJ databases">
        <title>Halocaridina rubra genome assembly.</title>
        <authorList>
            <person name="Smith C."/>
        </authorList>
    </citation>
    <scope>NUCLEOTIDE SEQUENCE [LARGE SCALE GENOMIC DNA]</scope>
    <source>
        <strain evidence="10">EP-1</strain>
        <tissue evidence="10">Whole</tissue>
    </source>
</reference>
<dbReference type="GO" id="GO:0000978">
    <property type="term" value="F:RNA polymerase II cis-regulatory region sequence-specific DNA binding"/>
    <property type="evidence" value="ECO:0007669"/>
    <property type="project" value="TreeGrafter"/>
</dbReference>
<dbReference type="SMART" id="SM00355">
    <property type="entry name" value="ZnF_C2H2"/>
    <property type="match status" value="3"/>
</dbReference>
<dbReference type="FunFam" id="3.30.160.60:FF:000260">
    <property type="entry name" value="Spalt-like transcription factor 1"/>
    <property type="match status" value="1"/>
</dbReference>
<dbReference type="Gene3D" id="3.30.160.60">
    <property type="entry name" value="Classic Zinc Finger"/>
    <property type="match status" value="3"/>
</dbReference>
<dbReference type="AlphaFoldDB" id="A0AAN8WDE6"/>
<dbReference type="InterPro" id="IPR013087">
    <property type="entry name" value="Znf_C2H2_type"/>
</dbReference>
<comment type="caution">
    <text evidence="10">The sequence shown here is derived from an EMBL/GenBank/DDBJ whole genome shotgun (WGS) entry which is preliminary data.</text>
</comment>
<evidence type="ECO:0000256" key="3">
    <source>
        <dbReference type="ARBA" id="ARBA00022737"/>
    </source>
</evidence>
<accession>A0AAN8WDE6</accession>
<dbReference type="GO" id="GO:0008270">
    <property type="term" value="F:zinc ion binding"/>
    <property type="evidence" value="ECO:0007669"/>
    <property type="project" value="UniProtKB-KW"/>
</dbReference>
<evidence type="ECO:0000256" key="8">
    <source>
        <dbReference type="PROSITE-ProRule" id="PRU00042"/>
    </source>
</evidence>
<dbReference type="EMBL" id="JAXCGZ010022774">
    <property type="protein sequence ID" value="KAK7024369.1"/>
    <property type="molecule type" value="Genomic_DNA"/>
</dbReference>
<comment type="subcellular location">
    <subcellularLocation>
        <location evidence="1">Nucleus</location>
    </subcellularLocation>
</comment>
<dbReference type="FunFam" id="3.30.160.60:FF:000100">
    <property type="entry name" value="Zinc finger 45-like"/>
    <property type="match status" value="1"/>
</dbReference>
<evidence type="ECO:0000259" key="9">
    <source>
        <dbReference type="PROSITE" id="PS50157"/>
    </source>
</evidence>
<keyword evidence="11" id="KW-1185">Reference proteome</keyword>
<keyword evidence="2" id="KW-0479">Metal-binding</keyword>
<evidence type="ECO:0000256" key="4">
    <source>
        <dbReference type="ARBA" id="ARBA00022771"/>
    </source>
</evidence>
<feature type="domain" description="C2H2-type" evidence="9">
    <location>
        <begin position="58"/>
        <end position="85"/>
    </location>
</feature>
<keyword evidence="4 8" id="KW-0863">Zinc-finger</keyword>
<comment type="similarity">
    <text evidence="7">Belongs to the snail C2H2-type zinc-finger protein family.</text>
</comment>
<evidence type="ECO:0000256" key="6">
    <source>
        <dbReference type="ARBA" id="ARBA00023242"/>
    </source>
</evidence>
<evidence type="ECO:0000256" key="2">
    <source>
        <dbReference type="ARBA" id="ARBA00022723"/>
    </source>
</evidence>
<evidence type="ECO:0000313" key="11">
    <source>
        <dbReference type="Proteomes" id="UP001381693"/>
    </source>
</evidence>
<dbReference type="Proteomes" id="UP001381693">
    <property type="component" value="Unassembled WGS sequence"/>
</dbReference>
<evidence type="ECO:0000313" key="10">
    <source>
        <dbReference type="EMBL" id="KAK7024369.1"/>
    </source>
</evidence>
<feature type="domain" description="C2H2-type" evidence="9">
    <location>
        <begin position="86"/>
        <end position="113"/>
    </location>
</feature>
<evidence type="ECO:0000256" key="7">
    <source>
        <dbReference type="ARBA" id="ARBA00037948"/>
    </source>
</evidence>
<dbReference type="PANTHER" id="PTHR24388:SF54">
    <property type="entry name" value="PROTEIN ESCARGOT"/>
    <property type="match status" value="1"/>
</dbReference>
<evidence type="ECO:0000256" key="5">
    <source>
        <dbReference type="ARBA" id="ARBA00022833"/>
    </source>
</evidence>
<dbReference type="GO" id="GO:0000981">
    <property type="term" value="F:DNA-binding transcription factor activity, RNA polymerase II-specific"/>
    <property type="evidence" value="ECO:0007669"/>
    <property type="project" value="TreeGrafter"/>
</dbReference>
<keyword evidence="5" id="KW-0862">Zinc</keyword>
<proteinExistence type="inferred from homology"/>
<dbReference type="PROSITE" id="PS50157">
    <property type="entry name" value="ZINC_FINGER_C2H2_2"/>
    <property type="match status" value="2"/>
</dbReference>
<dbReference type="GO" id="GO:0005634">
    <property type="term" value="C:nucleus"/>
    <property type="evidence" value="ECO:0007669"/>
    <property type="project" value="UniProtKB-SubCell"/>
</dbReference>
<organism evidence="10 11">
    <name type="scientific">Halocaridina rubra</name>
    <name type="common">Hawaiian red shrimp</name>
    <dbReference type="NCBI Taxonomy" id="373956"/>
    <lineage>
        <taxon>Eukaryota</taxon>
        <taxon>Metazoa</taxon>
        <taxon>Ecdysozoa</taxon>
        <taxon>Arthropoda</taxon>
        <taxon>Crustacea</taxon>
        <taxon>Multicrustacea</taxon>
        <taxon>Malacostraca</taxon>
        <taxon>Eumalacostraca</taxon>
        <taxon>Eucarida</taxon>
        <taxon>Decapoda</taxon>
        <taxon>Pleocyemata</taxon>
        <taxon>Caridea</taxon>
        <taxon>Atyoidea</taxon>
        <taxon>Atyidae</taxon>
        <taxon>Halocaridina</taxon>
    </lineage>
</organism>
<dbReference type="SUPFAM" id="SSF57667">
    <property type="entry name" value="beta-beta-alpha zinc fingers"/>
    <property type="match status" value="2"/>
</dbReference>
<feature type="non-terminal residue" evidence="10">
    <location>
        <position position="1"/>
    </location>
</feature>